<reference evidence="1" key="1">
    <citation type="submission" date="2023-11" db="EMBL/GenBank/DDBJ databases">
        <authorList>
            <person name="De Vega J J."/>
            <person name="De Vega J J."/>
        </authorList>
    </citation>
    <scope>NUCLEOTIDE SEQUENCE</scope>
</reference>
<organism evidence="1 2">
    <name type="scientific">Mycena citricolor</name>
    <dbReference type="NCBI Taxonomy" id="2018698"/>
    <lineage>
        <taxon>Eukaryota</taxon>
        <taxon>Fungi</taxon>
        <taxon>Dikarya</taxon>
        <taxon>Basidiomycota</taxon>
        <taxon>Agaricomycotina</taxon>
        <taxon>Agaricomycetes</taxon>
        <taxon>Agaricomycetidae</taxon>
        <taxon>Agaricales</taxon>
        <taxon>Marasmiineae</taxon>
        <taxon>Mycenaceae</taxon>
        <taxon>Mycena</taxon>
    </lineage>
</organism>
<gene>
    <name evidence="1" type="ORF">MYCIT1_LOCUS26542</name>
</gene>
<dbReference type="AlphaFoldDB" id="A0AAD2K404"/>
<protein>
    <submittedName>
        <fullName evidence="1">Uncharacterized protein</fullName>
    </submittedName>
</protein>
<evidence type="ECO:0000313" key="2">
    <source>
        <dbReference type="Proteomes" id="UP001295794"/>
    </source>
</evidence>
<accession>A0AAD2K404</accession>
<name>A0AAD2K404_9AGAR</name>
<evidence type="ECO:0000313" key="1">
    <source>
        <dbReference type="EMBL" id="CAK5277526.1"/>
    </source>
</evidence>
<proteinExistence type="predicted"/>
<dbReference type="EMBL" id="CAVNYO010000419">
    <property type="protein sequence ID" value="CAK5277526.1"/>
    <property type="molecule type" value="Genomic_DNA"/>
</dbReference>
<dbReference type="PANTHER" id="PTHR46177:SF1">
    <property type="entry name" value="INTEGRASE CATALYTIC DOMAIN-CONTAINING PROTEIN"/>
    <property type="match status" value="1"/>
</dbReference>
<sequence length="470" mass="55175">MKQNNKFILAQLKKHHIDLSCYGLEIKAFRKIRERFGFIRVRKQGHTVESIRDAVVRIRVIYPNAGGREMVNLLFHEEEILVSRSIVMQYFHEHESHLVRGRRHGHFKRKRFWAAGVNDMWAVDQHDKWKYKFGLALHTGIDPFIGYIHWIKIWWNNSNPRLILSYYLEAIETLECIPLVTQSDPGSENHRYMRQKKNVMPEITWSVLRRRFTPGFENILDEGVTNGWYDPGVLLQALVCRWVFIPWLQAELDTYRRRVNMTAKRRDRNKILPHGVPQHMLEFPDEYAILDFKIKVKQEHINTVRQQYADPSHDIFQLVPPDFAQLIQSFYVDLGEPSITRETCWEIYRQLLRCFEHLDKVHNIDSSVDDMWGFALTQAENEYRNEMQPLPNLRPLRGGEDIVGQDGGYYMGGVNGGNGLDDAQHAQLQRLIDEVEPNVAGETDFEGEDDICAWFSDEEGPDELAAADEW</sequence>
<dbReference type="Proteomes" id="UP001295794">
    <property type="component" value="Unassembled WGS sequence"/>
</dbReference>
<dbReference type="PANTHER" id="PTHR46177">
    <property type="entry name" value="INTEGRASE CATALYTIC DOMAIN-CONTAINING PROTEIN"/>
    <property type="match status" value="1"/>
</dbReference>
<comment type="caution">
    <text evidence="1">The sequence shown here is derived from an EMBL/GenBank/DDBJ whole genome shotgun (WGS) entry which is preliminary data.</text>
</comment>
<keyword evidence="2" id="KW-1185">Reference proteome</keyword>